<gene>
    <name evidence="4" type="ORF">Taro_047774</name>
</gene>
<accession>A0A843X808</accession>
<dbReference type="OrthoDB" id="79514at2759"/>
<dbReference type="PANTHER" id="PTHR14270">
    <property type="entry name" value="NONSENSE-MEDIATED MRNA DECAY FACTOR SMG9"/>
    <property type="match status" value="1"/>
</dbReference>
<organism evidence="4 5">
    <name type="scientific">Colocasia esculenta</name>
    <name type="common">Wild taro</name>
    <name type="synonym">Arum esculentum</name>
    <dbReference type="NCBI Taxonomy" id="4460"/>
    <lineage>
        <taxon>Eukaryota</taxon>
        <taxon>Viridiplantae</taxon>
        <taxon>Streptophyta</taxon>
        <taxon>Embryophyta</taxon>
        <taxon>Tracheophyta</taxon>
        <taxon>Spermatophyta</taxon>
        <taxon>Magnoliopsida</taxon>
        <taxon>Liliopsida</taxon>
        <taxon>Araceae</taxon>
        <taxon>Aroideae</taxon>
        <taxon>Colocasieae</taxon>
        <taxon>Colocasia</taxon>
    </lineage>
</organism>
<comment type="similarity">
    <text evidence="1">Belongs to the SMG9 family.</text>
</comment>
<keyword evidence="2" id="KW-0866">Nonsense-mediated mRNA decay</keyword>
<dbReference type="EMBL" id="NMUH01006253">
    <property type="protein sequence ID" value="MQM14840.1"/>
    <property type="molecule type" value="Genomic_DNA"/>
</dbReference>
<keyword evidence="5" id="KW-1185">Reference proteome</keyword>
<evidence type="ECO:0000256" key="2">
    <source>
        <dbReference type="ARBA" id="ARBA00023161"/>
    </source>
</evidence>
<evidence type="ECO:0008006" key="6">
    <source>
        <dbReference type="Google" id="ProtNLM"/>
    </source>
</evidence>
<sequence>MAAPPSSSAVSSGSSSSSPSPSLANPVSLPASAAGPSPKILLAKPPGSGPAASKFAREDDPSSAAALRSRVPPLGSLNLLVSDAWELHADRALPFLTENTDFTVVGVIGPPGAGKSTIMNELYGFDGSSPGMLPPFAIQSDEARAMARHCTIGIETRVSSERLILLDTQPIFSPSVLVEMMKPDGSSSIPVLNGESLSADVAHELMGIQLGVFLASVCHILLVVSDGIHDTTMWHLLLTVDMLKHNIPDPSSLTSGHTQSMNICSDKEWKDGTMSAGEEFLANPIFVHTK</sequence>
<dbReference type="InterPro" id="IPR039177">
    <property type="entry name" value="SMG9"/>
</dbReference>
<dbReference type="SUPFAM" id="SSF52540">
    <property type="entry name" value="P-loop containing nucleoside triphosphate hydrolases"/>
    <property type="match status" value="1"/>
</dbReference>
<reference evidence="4" key="1">
    <citation type="submission" date="2017-07" db="EMBL/GenBank/DDBJ databases">
        <title>Taro Niue Genome Assembly and Annotation.</title>
        <authorList>
            <person name="Atibalentja N."/>
            <person name="Keating K."/>
            <person name="Fields C.J."/>
        </authorList>
    </citation>
    <scope>NUCLEOTIDE SEQUENCE</scope>
    <source>
        <strain evidence="4">Niue_2</strain>
        <tissue evidence="4">Leaf</tissue>
    </source>
</reference>
<dbReference type="InterPro" id="IPR027417">
    <property type="entry name" value="P-loop_NTPase"/>
</dbReference>
<dbReference type="Proteomes" id="UP000652761">
    <property type="component" value="Unassembled WGS sequence"/>
</dbReference>
<evidence type="ECO:0000256" key="3">
    <source>
        <dbReference type="SAM" id="MobiDB-lite"/>
    </source>
</evidence>
<feature type="compositionally biased region" description="Low complexity" evidence="3">
    <location>
        <begin position="1"/>
        <end position="34"/>
    </location>
</feature>
<feature type="region of interest" description="Disordered" evidence="3">
    <location>
        <begin position="1"/>
        <end position="63"/>
    </location>
</feature>
<name>A0A843X808_COLES</name>
<evidence type="ECO:0000313" key="4">
    <source>
        <dbReference type="EMBL" id="MQM14840.1"/>
    </source>
</evidence>
<comment type="caution">
    <text evidence="4">The sequence shown here is derived from an EMBL/GenBank/DDBJ whole genome shotgun (WGS) entry which is preliminary data.</text>
</comment>
<dbReference type="Gene3D" id="3.40.50.300">
    <property type="entry name" value="P-loop containing nucleotide triphosphate hydrolases"/>
    <property type="match status" value="1"/>
</dbReference>
<dbReference type="PANTHER" id="PTHR14270:SF0">
    <property type="entry name" value="NONSENSE-MEDIATED MRNA DECAY FACTOR SMG9"/>
    <property type="match status" value="1"/>
</dbReference>
<evidence type="ECO:0000256" key="1">
    <source>
        <dbReference type="ARBA" id="ARBA00007712"/>
    </source>
</evidence>
<evidence type="ECO:0000313" key="5">
    <source>
        <dbReference type="Proteomes" id="UP000652761"/>
    </source>
</evidence>
<dbReference type="AlphaFoldDB" id="A0A843X808"/>
<protein>
    <recommendedName>
        <fullName evidence="6">Protein SMG9</fullName>
    </recommendedName>
</protein>
<dbReference type="GO" id="GO:0000184">
    <property type="term" value="P:nuclear-transcribed mRNA catabolic process, nonsense-mediated decay"/>
    <property type="evidence" value="ECO:0007669"/>
    <property type="project" value="UniProtKB-KW"/>
</dbReference>
<proteinExistence type="inferred from homology"/>